<dbReference type="SUPFAM" id="SSF53681">
    <property type="entry name" value="Aspartate/glutamate racemase"/>
    <property type="match status" value="2"/>
</dbReference>
<dbReference type="PANTHER" id="PTHR21198:SF7">
    <property type="entry name" value="ASPARTATE-GLUTAMATE RACEMASE FAMILY"/>
    <property type="match status" value="1"/>
</dbReference>
<accession>A0A423WML2</accession>
<dbReference type="NCBIfam" id="TIGR00035">
    <property type="entry name" value="asp_race"/>
    <property type="match status" value="1"/>
</dbReference>
<dbReference type="Proteomes" id="UP000283895">
    <property type="component" value="Unassembled WGS sequence"/>
</dbReference>
<proteinExistence type="inferred from homology"/>
<dbReference type="GO" id="GO:0047661">
    <property type="term" value="F:amino-acid racemase activity"/>
    <property type="evidence" value="ECO:0007669"/>
    <property type="project" value="InterPro"/>
</dbReference>
<dbReference type="STRING" id="356882.A0A423WML2"/>
<protein>
    <recommendedName>
        <fullName evidence="5">Aspartate racemase</fullName>
    </recommendedName>
</protein>
<dbReference type="InterPro" id="IPR001920">
    <property type="entry name" value="Asp/Glu_race"/>
</dbReference>
<dbReference type="Gene3D" id="3.40.50.1860">
    <property type="match status" value="2"/>
</dbReference>
<evidence type="ECO:0000313" key="4">
    <source>
        <dbReference type="Proteomes" id="UP000283895"/>
    </source>
</evidence>
<evidence type="ECO:0000313" key="3">
    <source>
        <dbReference type="EMBL" id="ROW04749.1"/>
    </source>
</evidence>
<dbReference type="InterPro" id="IPR004380">
    <property type="entry name" value="Asp_race"/>
</dbReference>
<organism evidence="3 4">
    <name type="scientific">Cytospora schulzeri</name>
    <dbReference type="NCBI Taxonomy" id="448051"/>
    <lineage>
        <taxon>Eukaryota</taxon>
        <taxon>Fungi</taxon>
        <taxon>Dikarya</taxon>
        <taxon>Ascomycota</taxon>
        <taxon>Pezizomycotina</taxon>
        <taxon>Sordariomycetes</taxon>
        <taxon>Sordariomycetidae</taxon>
        <taxon>Diaporthales</taxon>
        <taxon>Cytosporaceae</taxon>
        <taxon>Cytospora</taxon>
    </lineage>
</organism>
<name>A0A423WML2_9PEZI</name>
<sequence length="232" mass="24950">MKTIGFLGGMTYHSTALYYTLINGHIHRALGGSSSASIIMHSYNHADTAALFSAGRWDAVADKFITTAKHLKTAGAEGIAIGCNIGHKVAEQVEEEAGLPVLHIADFTAKEVKQRGLGKIALLATRTAMEDGFIKDRLREKAGVEVLIPNEEERLAIDRAVFEELGAGIATEKTKTLMAGVVQRLVEQGAQGVVLACTDIQFVLKQEDVSVPLLDTMELHAKGLADWSLLAQ</sequence>
<comment type="similarity">
    <text evidence="1">Belongs to the aspartate/glutamate racemases family.</text>
</comment>
<keyword evidence="4" id="KW-1185">Reference proteome</keyword>
<reference evidence="3 4" key="1">
    <citation type="submission" date="2015-09" db="EMBL/GenBank/DDBJ databases">
        <title>Host preference determinants of Valsa canker pathogens revealed by comparative genomics.</title>
        <authorList>
            <person name="Yin Z."/>
            <person name="Huang L."/>
        </authorList>
    </citation>
    <scope>NUCLEOTIDE SEQUENCE [LARGE SCALE GENOMIC DNA]</scope>
    <source>
        <strain evidence="3 4">03-1</strain>
    </source>
</reference>
<gene>
    <name evidence="3" type="ORF">VMCG_04839</name>
</gene>
<evidence type="ECO:0000256" key="2">
    <source>
        <dbReference type="ARBA" id="ARBA00023235"/>
    </source>
</evidence>
<evidence type="ECO:0000256" key="1">
    <source>
        <dbReference type="ARBA" id="ARBA00007847"/>
    </source>
</evidence>
<dbReference type="OrthoDB" id="187836at2759"/>
<comment type="caution">
    <text evidence="3">The sequence shown here is derived from an EMBL/GenBank/DDBJ whole genome shotgun (WGS) entry which is preliminary data.</text>
</comment>
<dbReference type="Pfam" id="PF01177">
    <property type="entry name" value="Asp_Glu_race"/>
    <property type="match status" value="1"/>
</dbReference>
<dbReference type="InterPro" id="IPR015942">
    <property type="entry name" value="Asp/Glu/hydantoin_racemase"/>
</dbReference>
<dbReference type="EMBL" id="LKEA01000013">
    <property type="protein sequence ID" value="ROW04749.1"/>
    <property type="molecule type" value="Genomic_DNA"/>
</dbReference>
<evidence type="ECO:0008006" key="5">
    <source>
        <dbReference type="Google" id="ProtNLM"/>
    </source>
</evidence>
<dbReference type="PANTHER" id="PTHR21198">
    <property type="entry name" value="GLUTAMATE RACEMASE"/>
    <property type="match status" value="1"/>
</dbReference>
<dbReference type="AlphaFoldDB" id="A0A423WML2"/>
<keyword evidence="2" id="KW-0413">Isomerase</keyword>